<dbReference type="EMBL" id="FXTT01000015">
    <property type="protein sequence ID" value="SMP37489.1"/>
    <property type="molecule type" value="Genomic_DNA"/>
</dbReference>
<sequence>MRHPQSVIAVSLGLRFSRGPVVVVHARWIQLRGTGQLWAESGRWASGSFRLVKSILPISDDNGVNIGDRVIKAAVCFEESAR</sequence>
<name>A0ABY1PMJ8_9HYPH</name>
<comment type="caution">
    <text evidence="1">The sequence shown here is derived from an EMBL/GenBank/DDBJ whole genome shotgun (WGS) entry which is preliminary data.</text>
</comment>
<dbReference type="Proteomes" id="UP001157914">
    <property type="component" value="Unassembled WGS sequence"/>
</dbReference>
<accession>A0ABY1PMJ8</accession>
<keyword evidence="2" id="KW-1185">Reference proteome</keyword>
<evidence type="ECO:0000313" key="1">
    <source>
        <dbReference type="EMBL" id="SMP37489.1"/>
    </source>
</evidence>
<proteinExistence type="predicted"/>
<organism evidence="1 2">
    <name type="scientific">Roseibium denhamense</name>
    <dbReference type="NCBI Taxonomy" id="76305"/>
    <lineage>
        <taxon>Bacteria</taxon>
        <taxon>Pseudomonadati</taxon>
        <taxon>Pseudomonadota</taxon>
        <taxon>Alphaproteobacteria</taxon>
        <taxon>Hyphomicrobiales</taxon>
        <taxon>Stappiaceae</taxon>
        <taxon>Roseibium</taxon>
    </lineage>
</organism>
<gene>
    <name evidence="1" type="ORF">SAMN06265374_0147</name>
</gene>
<reference evidence="1 2" key="1">
    <citation type="submission" date="2017-05" db="EMBL/GenBank/DDBJ databases">
        <authorList>
            <person name="Varghese N."/>
            <person name="Submissions S."/>
        </authorList>
    </citation>
    <scope>NUCLEOTIDE SEQUENCE [LARGE SCALE GENOMIC DNA]</scope>
    <source>
        <strain evidence="1 2">DSM 15949</strain>
    </source>
</reference>
<evidence type="ECO:0000313" key="2">
    <source>
        <dbReference type="Proteomes" id="UP001157914"/>
    </source>
</evidence>
<protein>
    <submittedName>
        <fullName evidence="1">Uncharacterized protein</fullName>
    </submittedName>
</protein>